<dbReference type="AlphaFoldDB" id="A0A815DT59"/>
<dbReference type="PROSITE" id="PS50234">
    <property type="entry name" value="VWFA"/>
    <property type="match status" value="1"/>
</dbReference>
<dbReference type="Proteomes" id="UP000681722">
    <property type="component" value="Unassembled WGS sequence"/>
</dbReference>
<dbReference type="EMBL" id="CAJOBC010039832">
    <property type="protein sequence ID" value="CAF4138775.1"/>
    <property type="molecule type" value="Genomic_DNA"/>
</dbReference>
<dbReference type="InterPro" id="IPR036465">
    <property type="entry name" value="vWFA_dom_sf"/>
</dbReference>
<proteinExistence type="predicted"/>
<feature type="region of interest" description="Disordered" evidence="1">
    <location>
        <begin position="383"/>
        <end position="402"/>
    </location>
</feature>
<dbReference type="CDD" id="cd00198">
    <property type="entry name" value="vWFA"/>
    <property type="match status" value="1"/>
</dbReference>
<dbReference type="OrthoDB" id="10021393at2759"/>
<evidence type="ECO:0000313" key="3">
    <source>
        <dbReference type="EMBL" id="CAF1305717.1"/>
    </source>
</evidence>
<dbReference type="SMART" id="SM00327">
    <property type="entry name" value="VWA"/>
    <property type="match status" value="1"/>
</dbReference>
<dbReference type="EMBL" id="CAJNOQ010012695">
    <property type="protein sequence ID" value="CAF1305717.1"/>
    <property type="molecule type" value="Genomic_DNA"/>
</dbReference>
<dbReference type="InterPro" id="IPR002035">
    <property type="entry name" value="VWF_A"/>
</dbReference>
<organism evidence="3 5">
    <name type="scientific">Didymodactylos carnosus</name>
    <dbReference type="NCBI Taxonomy" id="1234261"/>
    <lineage>
        <taxon>Eukaryota</taxon>
        <taxon>Metazoa</taxon>
        <taxon>Spiralia</taxon>
        <taxon>Gnathifera</taxon>
        <taxon>Rotifera</taxon>
        <taxon>Eurotatoria</taxon>
        <taxon>Bdelloidea</taxon>
        <taxon>Philodinida</taxon>
        <taxon>Philodinidae</taxon>
        <taxon>Didymodactylos</taxon>
    </lineage>
</organism>
<name>A0A815DT59_9BILA</name>
<evidence type="ECO:0000259" key="2">
    <source>
        <dbReference type="PROSITE" id="PS50234"/>
    </source>
</evidence>
<feature type="non-terminal residue" evidence="3">
    <location>
        <position position="1127"/>
    </location>
</feature>
<feature type="region of interest" description="Disordered" evidence="1">
    <location>
        <begin position="838"/>
        <end position="869"/>
    </location>
</feature>
<evidence type="ECO:0000313" key="4">
    <source>
        <dbReference type="EMBL" id="CAF4138775.1"/>
    </source>
</evidence>
<dbReference type="Proteomes" id="UP000663829">
    <property type="component" value="Unassembled WGS sequence"/>
</dbReference>
<evidence type="ECO:0000256" key="1">
    <source>
        <dbReference type="SAM" id="MobiDB-lite"/>
    </source>
</evidence>
<feature type="domain" description="VWFA" evidence="2">
    <location>
        <begin position="546"/>
        <end position="722"/>
    </location>
</feature>
<comment type="caution">
    <text evidence="3">The sequence shown here is derived from an EMBL/GenBank/DDBJ whole genome shotgun (WGS) entry which is preliminary data.</text>
</comment>
<evidence type="ECO:0000313" key="5">
    <source>
        <dbReference type="Proteomes" id="UP000663829"/>
    </source>
</evidence>
<reference evidence="3" key="1">
    <citation type="submission" date="2021-02" db="EMBL/GenBank/DDBJ databases">
        <authorList>
            <person name="Nowell W R."/>
        </authorList>
    </citation>
    <scope>NUCLEOTIDE SEQUENCE</scope>
</reference>
<feature type="compositionally biased region" description="Polar residues" evidence="1">
    <location>
        <begin position="854"/>
        <end position="867"/>
    </location>
</feature>
<dbReference type="SUPFAM" id="SSF53300">
    <property type="entry name" value="vWA-like"/>
    <property type="match status" value="1"/>
</dbReference>
<feature type="non-terminal residue" evidence="3">
    <location>
        <position position="1"/>
    </location>
</feature>
<protein>
    <recommendedName>
        <fullName evidence="2">VWFA domain-containing protein</fullName>
    </recommendedName>
</protein>
<accession>A0A815DT59</accession>
<gene>
    <name evidence="3" type="ORF">GPM918_LOCUS28744</name>
    <name evidence="4" type="ORF">SRO942_LOCUS29269</name>
</gene>
<sequence length="1127" mass="128988">LSMTSDVLSASMQYNVPYSITPGKPHNFDLLTENDSKESSADPPFISSQLRTEEWLQRYGLKPQKLSFDQILQLIGFQRLDNYNSLLGKNITAQYSGNLYYEVQRDNGDRYSLTCRPEKLREYRHRLLKALNLLRKRLTFITSGSRRLFGIIGEPSVCLICDCKTSDQKTFNQYQKAVITLLKEQIIKIKRFNIMWITNDVEQFQSQGPVDITPTIIDRAIDWVSQRICSKNKISLSSTSEAIILAMKNNVHSVYLITEGESSNTNRELLRDQLIKLRSINNISLHVISLFCNNSDTETYLKSLAQCGGGTFFTYKIKSELPDLTSSTNSSDPTRIKVQSDKLLFGSVTAFPTDISLLYKEINECQNTIDKIEKILGFMQNDSTGRSISNPESSKASDVSSSTISDNFQRSLVSQSSANDLDGDMASLDWLKLYGLEAQKLDFFSVLHSAAFRHCDGVVTVLKPPNDKENSHMPTDPRDKLINAKYCDQFAHVAWPDGTIRHVHVTPELHRDYERRVRALLGKIKARLLWLKKGSRDVFGSILEKNIYILIDTSKSMQNHLGFVKDKMLLLLQDQLFSKERVNMIAFNTVINPWRDRLTKISDATTHSQILPWIQSLNAEGSTNTLAALRFALADTQTEAIYLLTDGRPDQNERHILSQVQYRHAVPIHTIAFNCQDVAANQFLYDLAKQTGGRFHAFNYGLVNDSIELPESEDVGLLKQELTRGENELKRVAELRDECIGRAWSKENGDKLLKSRELNSSITTPLLKLKNQNTFTSTYRSNVSMHVKQSKQHLVNNRKRRAKSSSLLNEASAINLRPDQWLLPETCKFLLGNNSKNENARTEVSEHEVLPTKNDGNSKAQQINDKPSTPDDEVTLFLKKNSLIAKHLTIFDILQPSVFTVKPGFVQLIDRYVISKVWDDILPLAHGPYVGKLRLINHLAVDLVTYEQDLNALLKTYYDFASEIIWKYLSEDQKRKLAPSIYWTSLKENEQKELTKDITQEEYTSQSALEYYAWKKLSDDEQKTFMQKSAPYYVKNKVLLQNALVESESPLKLKSILKLDNEIEKAIKFYQISIDLRQHQKHAEILSKKVEDVKPKRVIERPFIYDLFKSVGQRVIARYDVDGLFYP</sequence>
<dbReference type="PANTHER" id="PTHR46785:SF1">
    <property type="entry name" value="VON WILLEBRAND FACTOR A DOMAIN-CONTAINING PROTEIN 3B"/>
    <property type="match status" value="1"/>
</dbReference>
<feature type="compositionally biased region" description="Basic and acidic residues" evidence="1">
    <location>
        <begin position="838"/>
        <end position="850"/>
    </location>
</feature>
<keyword evidence="5" id="KW-1185">Reference proteome</keyword>
<dbReference type="Pfam" id="PF13768">
    <property type="entry name" value="VWA_3"/>
    <property type="match status" value="2"/>
</dbReference>
<dbReference type="PANTHER" id="PTHR46785">
    <property type="entry name" value="VON WILLEBRAND FACTOR A DOMAIN-CONTAINING PROTEIN 3B"/>
    <property type="match status" value="1"/>
</dbReference>
<dbReference type="Gene3D" id="3.40.50.410">
    <property type="entry name" value="von Willebrand factor, type A domain"/>
    <property type="match status" value="1"/>
</dbReference>